<dbReference type="Proteomes" id="UP000216052">
    <property type="component" value="Chromosome"/>
</dbReference>
<reference evidence="2" key="1">
    <citation type="submission" date="2024-05" db="EMBL/GenBank/DDBJ databases">
        <title>Isolation and characterization of Sporomusa carbonis sp. nov., a carboxydotrophic hydrogenogen in the genus of Sporomusa isolated from a charcoal burning pile.</title>
        <authorList>
            <person name="Boeer T."/>
            <person name="Rosenbaum F."/>
            <person name="Eysell L."/>
            <person name="Mueller V."/>
            <person name="Daniel R."/>
            <person name="Poehlein A."/>
        </authorList>
    </citation>
    <scope>NUCLEOTIDE SEQUENCE [LARGE SCALE GENOMIC DNA]</scope>
    <source>
        <strain evidence="2">DSM 3132</strain>
    </source>
</reference>
<accession>A0ABZ3J103</accession>
<evidence type="ECO:0000313" key="3">
    <source>
        <dbReference type="Proteomes" id="UP000216052"/>
    </source>
</evidence>
<sequence>MRSRNEQRKPPTSYEGSRQKVAVKPQGYAGAPSSSRPMGYGSGHKQCPRHFLMEESRAEELT</sequence>
<feature type="compositionally biased region" description="Basic and acidic residues" evidence="1">
    <location>
        <begin position="51"/>
        <end position="62"/>
    </location>
</feature>
<feature type="region of interest" description="Disordered" evidence="1">
    <location>
        <begin position="1"/>
        <end position="62"/>
    </location>
</feature>
<evidence type="ECO:0000256" key="1">
    <source>
        <dbReference type="SAM" id="MobiDB-lite"/>
    </source>
</evidence>
<protein>
    <submittedName>
        <fullName evidence="2">Uncharacterized protein</fullName>
    </submittedName>
</protein>
<evidence type="ECO:0000313" key="2">
    <source>
        <dbReference type="EMBL" id="XFO71725.1"/>
    </source>
</evidence>
<organism evidence="2 3">
    <name type="scientific">Sporomusa acidovorans (strain ATCC 49682 / DSM 3132 / Mol)</name>
    <dbReference type="NCBI Taxonomy" id="1123286"/>
    <lineage>
        <taxon>Bacteria</taxon>
        <taxon>Bacillati</taxon>
        <taxon>Bacillota</taxon>
        <taxon>Negativicutes</taxon>
        <taxon>Selenomonadales</taxon>
        <taxon>Sporomusaceae</taxon>
        <taxon>Sporomusa</taxon>
    </lineage>
</organism>
<proteinExistence type="predicted"/>
<name>A0ABZ3J103_SPOA4</name>
<dbReference type="EMBL" id="CP155571">
    <property type="protein sequence ID" value="XFO71725.1"/>
    <property type="molecule type" value="Genomic_DNA"/>
</dbReference>
<gene>
    <name evidence="2" type="ORF">SPACI_017590</name>
</gene>
<keyword evidence="3" id="KW-1185">Reference proteome</keyword>